<comment type="caution">
    <text evidence="2">The sequence shown here is derived from an EMBL/GenBank/DDBJ whole genome shotgun (WGS) entry which is preliminary data.</text>
</comment>
<reference evidence="2 3" key="1">
    <citation type="journal article" date="1992" name="Int. J. Syst. Bacteriol.">
        <title>Sphingobacterium antarcticus sp. nov. a Psychrotrophic Bacterium from the Soils of Schirmacher Oasis, Antarctica.</title>
        <authorList>
            <person name="Shivaji S."/>
            <person name="Ray M.K."/>
            <person name="Rao N.S."/>
            <person name="Saiserr L."/>
            <person name="Jagannadham M.V."/>
            <person name="Kumar G.S."/>
            <person name="Reddy G."/>
            <person name="Bhargava P.M."/>
        </authorList>
    </citation>
    <scope>NUCLEOTIDE SEQUENCE [LARGE SCALE GENOMIC DNA]</scope>
    <source>
        <strain evidence="2 3">4BY</strain>
    </source>
</reference>
<evidence type="ECO:0000313" key="2">
    <source>
        <dbReference type="EMBL" id="KEQ29372.1"/>
    </source>
</evidence>
<protein>
    <recommendedName>
        <fullName evidence="1">Beta-lactamase-related domain-containing protein</fullName>
    </recommendedName>
</protein>
<name>A0A081PF99_9SPHI</name>
<dbReference type="Proteomes" id="UP000028007">
    <property type="component" value="Unassembled WGS sequence"/>
</dbReference>
<dbReference type="InterPro" id="IPR050491">
    <property type="entry name" value="AmpC-like"/>
</dbReference>
<organism evidence="2 3">
    <name type="scientific">Pedobacter antarcticus 4BY</name>
    <dbReference type="NCBI Taxonomy" id="1358423"/>
    <lineage>
        <taxon>Bacteria</taxon>
        <taxon>Pseudomonadati</taxon>
        <taxon>Bacteroidota</taxon>
        <taxon>Sphingobacteriia</taxon>
        <taxon>Sphingobacteriales</taxon>
        <taxon>Sphingobacteriaceae</taxon>
        <taxon>Pedobacter</taxon>
    </lineage>
</organism>
<keyword evidence="3" id="KW-1185">Reference proteome</keyword>
<dbReference type="InterPro" id="IPR012338">
    <property type="entry name" value="Beta-lactam/transpept-like"/>
</dbReference>
<evidence type="ECO:0000259" key="1">
    <source>
        <dbReference type="Pfam" id="PF00144"/>
    </source>
</evidence>
<dbReference type="Pfam" id="PF00144">
    <property type="entry name" value="Beta-lactamase"/>
    <property type="match status" value="1"/>
</dbReference>
<dbReference type="SUPFAM" id="SSF56601">
    <property type="entry name" value="beta-lactamase/transpeptidase-like"/>
    <property type="match status" value="1"/>
</dbReference>
<feature type="domain" description="Beta-lactamase-related" evidence="1">
    <location>
        <begin position="28"/>
        <end position="348"/>
    </location>
</feature>
<proteinExistence type="predicted"/>
<dbReference type="RefSeq" id="WP_037442381.1">
    <property type="nucleotide sequence ID" value="NZ_JNFF01000074.1"/>
</dbReference>
<dbReference type="EMBL" id="JNFF01000074">
    <property type="protein sequence ID" value="KEQ29372.1"/>
    <property type="molecule type" value="Genomic_DNA"/>
</dbReference>
<dbReference type="PANTHER" id="PTHR46825">
    <property type="entry name" value="D-ALANYL-D-ALANINE-CARBOXYPEPTIDASE/ENDOPEPTIDASE AMPH"/>
    <property type="match status" value="1"/>
</dbReference>
<gene>
    <name evidence="2" type="ORF">N180_07440</name>
</gene>
<dbReference type="OrthoDB" id="9793489at2"/>
<sequence>MRTKFLFIIISIFISFNVKAQLIARSIDSILTTYVKNGQFDGSILIGKGSKVIYAHQYGLANRQFHVPITSTTKFPVASITKLYTAILILKLQEEKKLDINKTIDQYIPDILPESSTKITIKQLLTHTSGLPKEKIAAYKTRFNITEFIEKNIVDTLLTKPGTRYDYNNVNYILLGAIIESVSGKNWRQVLSEKIIQPLSLENTGLIQTDSVINNLAYGYHNYAFGDLPAKPLKNDAFIYMENYATAGAIFTTPEELFKLHLALAENKLLNSTSKKLMYAPEINLGLVDGTPYFVTLGSYYGSRQFKGQTKPIDVIERTGNINGFNTIYIQLPLTKETIIIFCNTDAGDLNTITDELLNILISSH</sequence>
<dbReference type="Gene3D" id="3.40.710.10">
    <property type="entry name" value="DD-peptidase/beta-lactamase superfamily"/>
    <property type="match status" value="1"/>
</dbReference>
<dbReference type="InterPro" id="IPR001466">
    <property type="entry name" value="Beta-lactam-related"/>
</dbReference>
<dbReference type="eggNOG" id="COG1680">
    <property type="taxonomic scope" value="Bacteria"/>
</dbReference>
<accession>A0A081PF99</accession>
<dbReference type="PANTHER" id="PTHR46825:SF9">
    <property type="entry name" value="BETA-LACTAMASE-RELATED DOMAIN-CONTAINING PROTEIN"/>
    <property type="match status" value="1"/>
</dbReference>
<evidence type="ECO:0000313" key="3">
    <source>
        <dbReference type="Proteomes" id="UP000028007"/>
    </source>
</evidence>
<dbReference type="AlphaFoldDB" id="A0A081PF99"/>